<dbReference type="KEGG" id="mls:MSLAZ_2083"/>
<keyword evidence="3" id="KW-1185">Reference proteome</keyword>
<feature type="transmembrane region" description="Helical" evidence="1">
    <location>
        <begin position="44"/>
        <end position="67"/>
    </location>
</feature>
<gene>
    <name evidence="2" type="ORF">MSLAZ_2083</name>
</gene>
<keyword evidence="1" id="KW-0812">Transmembrane</keyword>
<dbReference type="PATRIC" id="fig|1434111.4.peg.2753"/>
<accession>A0A0E3S375</accession>
<dbReference type="EMBL" id="CP009515">
    <property type="protein sequence ID" value="AKB75344.1"/>
    <property type="molecule type" value="Genomic_DNA"/>
</dbReference>
<feature type="transmembrane region" description="Helical" evidence="1">
    <location>
        <begin position="12"/>
        <end position="32"/>
    </location>
</feature>
<evidence type="ECO:0000256" key="1">
    <source>
        <dbReference type="SAM" id="Phobius"/>
    </source>
</evidence>
<evidence type="ECO:0000313" key="2">
    <source>
        <dbReference type="EMBL" id="AKB75344.1"/>
    </source>
</evidence>
<proteinExistence type="predicted"/>
<protein>
    <submittedName>
        <fullName evidence="2">Uncharacterized protein</fullName>
    </submittedName>
</protein>
<feature type="transmembrane region" description="Helical" evidence="1">
    <location>
        <begin position="136"/>
        <end position="154"/>
    </location>
</feature>
<keyword evidence="1" id="KW-1133">Transmembrane helix</keyword>
<dbReference type="AlphaFoldDB" id="A0A0E3S375"/>
<reference evidence="2 3" key="1">
    <citation type="submission" date="2014-07" db="EMBL/GenBank/DDBJ databases">
        <title>Methanogenic archaea and the global carbon cycle.</title>
        <authorList>
            <person name="Henriksen J.R."/>
            <person name="Luke J."/>
            <person name="Reinhart S."/>
            <person name="Benedict M.N."/>
            <person name="Youngblut N.D."/>
            <person name="Metcalf M.E."/>
            <person name="Whitaker R.J."/>
            <person name="Metcalf W.W."/>
        </authorList>
    </citation>
    <scope>NUCLEOTIDE SEQUENCE [LARGE SCALE GENOMIC DNA]</scope>
    <source>
        <strain evidence="2 3">Z-7289</strain>
    </source>
</reference>
<sequence>MLEAVFQHTNCGIALLYLPNSVSILVLLEAVFQPKKSRKLKEEMATSFNPCFAGSCFSTLKIFVFQMRKTVSILVLLEAVFQQSDGIVVICGDFVSILVLLEAVFQLFNEDTEKNWGYIVSILVLLEAVFQRGALISLISFMLFQSLFCWKLFFNSRLEKHTKICCGFQSLFCWKLFFNFLSSQKTIVFYHCFNPCFAGSCFSTAYEPLPHAVGK</sequence>
<keyword evidence="1" id="KW-0472">Membrane</keyword>
<dbReference type="HOGENOM" id="CLU_1280809_0_0_2"/>
<feature type="transmembrane region" description="Helical" evidence="1">
    <location>
        <begin position="87"/>
        <end position="108"/>
    </location>
</feature>
<evidence type="ECO:0000313" key="3">
    <source>
        <dbReference type="Proteomes" id="UP000033072"/>
    </source>
</evidence>
<name>A0A0E3S375_9EURY</name>
<dbReference type="Proteomes" id="UP000033072">
    <property type="component" value="Chromosome"/>
</dbReference>
<organism evidence="2 3">
    <name type="scientific">Methanosarcina lacustris Z-7289</name>
    <dbReference type="NCBI Taxonomy" id="1434111"/>
    <lineage>
        <taxon>Archaea</taxon>
        <taxon>Methanobacteriati</taxon>
        <taxon>Methanobacteriota</taxon>
        <taxon>Stenosarchaea group</taxon>
        <taxon>Methanomicrobia</taxon>
        <taxon>Methanosarcinales</taxon>
        <taxon>Methanosarcinaceae</taxon>
        <taxon>Methanosarcina</taxon>
    </lineage>
</organism>